<name>A0ABU2G6K8_9EURY</name>
<dbReference type="InterPro" id="IPR036388">
    <property type="entry name" value="WH-like_DNA-bd_sf"/>
</dbReference>
<proteinExistence type="predicted"/>
<comment type="caution">
    <text evidence="3">The sequence shown here is derived from an EMBL/GenBank/DDBJ whole genome shotgun (WGS) entry which is preliminary data.</text>
</comment>
<sequence length="934" mass="102969">MADRRPQLLLDEEFDVPDGAVVVDEVPVGRRALWKAIVDEGLDSVLWRATISLSEVGRFDEVLDDLGVLNEGWVTAGWWAALERARTNRMRYFSEFFEESDALDGDAYLARELARRDDLTDPWDSVIADTRRLPATGGIEDVRRGPVALLDADDTERTVVLDVNPIWFDAPRKMRRRWLAFVDDLAEGLEVVLRCTPATRSWLRQEHADDAEFVNETGQSYSRDRAPAREAAERALATLARGHPAWKVLDSIVERNERERTLAAINEDLRFSGVGASTNSKRVTALCDAGLAERLTVAGKTVVVATATGVHAVAHHPNLDGAGSEEHWSPESDPRNCSAGSVYSPHAREAPPEDCRPVGEEGVATDTAGESDPREDAPQDGWLSSWDHHAMFAAAPPGTAALSDERLDEDDDRDRRSYDRSINSEKREIGVEVEVDHVHGITAGRFAMALADNQILHDVLTDAALGEKLADLANGNLAVLRLARNLGWLKNEDAAPTDYRERLSDAARSISWMMGDVRPADAENGDIDKEAASALLSKSFGFIGTMTHILDLLGWSVAFSFRCPEFSRNFASERFNRSFATFVAKLFSITTRSGHYVAQRVMFDARQKKREQMLGAPTGGDGEALASVLIRGPGVGQLFEEFENLGDCLDLVDANSRNFTPFETDIEVVDAHRREAVATALARLGSKKRLDPTPFSTNFLHALTGSVFAAAKAFGRGLGGQDKGRRRKVQPDELRLAVTALDAEDILPNVGYSATSRIVHSLLNTEEPLTTRELADRAGVTEKTVSNRRKELEGAGFIIVEEGRPGKANFYRFSLPFRSERDEEDAPMPRYAEGGETIPGGWEVHDVIAEALRGFGIDLVLEHSELWMSIVDGEVRVDVLEERWPRLQGWPEVITRLLDERSSRSPVGPRTSSTTLGESPPDYQLSISSAAAAD</sequence>
<dbReference type="EMBL" id="JAMQOQ010000006">
    <property type="protein sequence ID" value="MDS0296432.1"/>
    <property type="molecule type" value="Genomic_DNA"/>
</dbReference>
<evidence type="ECO:0000259" key="2">
    <source>
        <dbReference type="Pfam" id="PF08279"/>
    </source>
</evidence>
<dbReference type="CDD" id="cd00090">
    <property type="entry name" value="HTH_ARSR"/>
    <property type="match status" value="1"/>
</dbReference>
<evidence type="ECO:0000256" key="1">
    <source>
        <dbReference type="SAM" id="MobiDB-lite"/>
    </source>
</evidence>
<reference evidence="3 4" key="1">
    <citation type="submission" date="2022-06" db="EMBL/GenBank/DDBJ databases">
        <title>Halogeometricum sp. a new haloarchaeum isolate from saline soil.</title>
        <authorList>
            <person name="Strakova D."/>
            <person name="Galisteo C."/>
            <person name="Sanchez-Porro C."/>
            <person name="Ventosa A."/>
        </authorList>
    </citation>
    <scope>NUCLEOTIDE SEQUENCE [LARGE SCALE GENOMIC DNA]</scope>
    <source>
        <strain evidence="4">S3BR25-2</strain>
    </source>
</reference>
<gene>
    <name evidence="3" type="ORF">NDI79_19850</name>
</gene>
<dbReference type="InterPro" id="IPR011991">
    <property type="entry name" value="ArsR-like_HTH"/>
</dbReference>
<evidence type="ECO:0000313" key="3">
    <source>
        <dbReference type="EMBL" id="MDS0296432.1"/>
    </source>
</evidence>
<dbReference type="Proteomes" id="UP001254813">
    <property type="component" value="Unassembled WGS sequence"/>
</dbReference>
<accession>A0ABU2G6K8</accession>
<dbReference type="InterPro" id="IPR013196">
    <property type="entry name" value="HTH_11"/>
</dbReference>
<feature type="region of interest" description="Disordered" evidence="1">
    <location>
        <begin position="901"/>
        <end position="934"/>
    </location>
</feature>
<feature type="compositionally biased region" description="Polar residues" evidence="1">
    <location>
        <begin position="925"/>
        <end position="934"/>
    </location>
</feature>
<organism evidence="3 4">
    <name type="scientific">Halogeometricum luteum</name>
    <dbReference type="NCBI Taxonomy" id="2950537"/>
    <lineage>
        <taxon>Archaea</taxon>
        <taxon>Methanobacteriati</taxon>
        <taxon>Methanobacteriota</taxon>
        <taxon>Stenosarchaea group</taxon>
        <taxon>Halobacteria</taxon>
        <taxon>Halobacteriales</taxon>
        <taxon>Haloferacaceae</taxon>
        <taxon>Halogeometricum</taxon>
    </lineage>
</organism>
<dbReference type="SUPFAM" id="SSF46785">
    <property type="entry name" value="Winged helix' DNA-binding domain"/>
    <property type="match status" value="1"/>
</dbReference>
<protein>
    <submittedName>
        <fullName evidence="3">Helix-turn-helix domain-containing protein</fullName>
    </submittedName>
</protein>
<dbReference type="InterPro" id="IPR036390">
    <property type="entry name" value="WH_DNA-bd_sf"/>
</dbReference>
<dbReference type="RefSeq" id="WP_310930444.1">
    <property type="nucleotide sequence ID" value="NZ_JAMQOQ010000006.1"/>
</dbReference>
<dbReference type="Gene3D" id="1.10.10.10">
    <property type="entry name" value="Winged helix-like DNA-binding domain superfamily/Winged helix DNA-binding domain"/>
    <property type="match status" value="1"/>
</dbReference>
<dbReference type="Pfam" id="PF08279">
    <property type="entry name" value="HTH_11"/>
    <property type="match status" value="1"/>
</dbReference>
<feature type="domain" description="Helix-turn-helix type 11" evidence="2">
    <location>
        <begin position="757"/>
        <end position="806"/>
    </location>
</feature>
<feature type="compositionally biased region" description="Basic and acidic residues" evidence="1">
    <location>
        <begin position="346"/>
        <end position="359"/>
    </location>
</feature>
<feature type="region of interest" description="Disordered" evidence="1">
    <location>
        <begin position="316"/>
        <end position="382"/>
    </location>
</feature>
<feature type="compositionally biased region" description="Basic and acidic residues" evidence="1">
    <location>
        <begin position="324"/>
        <end position="334"/>
    </location>
</feature>
<evidence type="ECO:0000313" key="4">
    <source>
        <dbReference type="Proteomes" id="UP001254813"/>
    </source>
</evidence>
<keyword evidence="4" id="KW-1185">Reference proteome</keyword>
<feature type="region of interest" description="Disordered" evidence="1">
    <location>
        <begin position="396"/>
        <end position="421"/>
    </location>
</feature>